<sequence length="159" mass="17332">MQAAGVGAQVGGSLRGLSPTDAAALNAMASHLKSTLYPTHHVLLQLHVSTLGTIVNKDLSEMPVEEIRTLAAISSLVTGVIKQVEAPLTRLTVRMAREEVRLQLQLARRGHGDERLASKNKLKGLSRQVADCELVLGWDDRMPPFSAVLRDYQALMEEQ</sequence>
<accession>A0A8J5TL65</accession>
<proteinExistence type="predicted"/>
<dbReference type="EMBL" id="JAHLQT010007588">
    <property type="protein sequence ID" value="KAG7174558.1"/>
    <property type="molecule type" value="Genomic_DNA"/>
</dbReference>
<reference evidence="1" key="1">
    <citation type="journal article" date="2021" name="Sci. Adv.">
        <title>The American lobster genome reveals insights on longevity, neural, and immune adaptations.</title>
        <authorList>
            <person name="Polinski J.M."/>
            <person name="Zimin A.V."/>
            <person name="Clark K.F."/>
            <person name="Kohn A.B."/>
            <person name="Sadowski N."/>
            <person name="Timp W."/>
            <person name="Ptitsyn A."/>
            <person name="Khanna P."/>
            <person name="Romanova D.Y."/>
            <person name="Williams P."/>
            <person name="Greenwood S.J."/>
            <person name="Moroz L.L."/>
            <person name="Walt D.R."/>
            <person name="Bodnar A.G."/>
        </authorList>
    </citation>
    <scope>NUCLEOTIDE SEQUENCE</scope>
    <source>
        <strain evidence="1">GMGI-L3</strain>
    </source>
</reference>
<protein>
    <submittedName>
        <fullName evidence="1">Uncharacterized protein</fullName>
    </submittedName>
</protein>
<dbReference type="Proteomes" id="UP000747542">
    <property type="component" value="Unassembled WGS sequence"/>
</dbReference>
<evidence type="ECO:0000313" key="2">
    <source>
        <dbReference type="Proteomes" id="UP000747542"/>
    </source>
</evidence>
<evidence type="ECO:0000313" key="1">
    <source>
        <dbReference type="EMBL" id="KAG7174558.1"/>
    </source>
</evidence>
<gene>
    <name evidence="1" type="ORF">Hamer_G016463</name>
</gene>
<name>A0A8J5TL65_HOMAM</name>
<organism evidence="1 2">
    <name type="scientific">Homarus americanus</name>
    <name type="common">American lobster</name>
    <dbReference type="NCBI Taxonomy" id="6706"/>
    <lineage>
        <taxon>Eukaryota</taxon>
        <taxon>Metazoa</taxon>
        <taxon>Ecdysozoa</taxon>
        <taxon>Arthropoda</taxon>
        <taxon>Crustacea</taxon>
        <taxon>Multicrustacea</taxon>
        <taxon>Malacostraca</taxon>
        <taxon>Eumalacostraca</taxon>
        <taxon>Eucarida</taxon>
        <taxon>Decapoda</taxon>
        <taxon>Pleocyemata</taxon>
        <taxon>Astacidea</taxon>
        <taxon>Nephropoidea</taxon>
        <taxon>Nephropidae</taxon>
        <taxon>Homarus</taxon>
    </lineage>
</organism>
<comment type="caution">
    <text evidence="1">The sequence shown here is derived from an EMBL/GenBank/DDBJ whole genome shotgun (WGS) entry which is preliminary data.</text>
</comment>
<keyword evidence="2" id="KW-1185">Reference proteome</keyword>
<dbReference type="AlphaFoldDB" id="A0A8J5TL65"/>